<evidence type="ECO:0000256" key="2">
    <source>
        <dbReference type="RuleBase" id="RU003749"/>
    </source>
</evidence>
<dbReference type="PROSITE" id="PS50801">
    <property type="entry name" value="STAS"/>
    <property type="match status" value="1"/>
</dbReference>
<dbReference type="CDD" id="cd07043">
    <property type="entry name" value="STAS_anti-anti-sigma_factors"/>
    <property type="match status" value="1"/>
</dbReference>
<dbReference type="Proteomes" id="UP001500751">
    <property type="component" value="Unassembled WGS sequence"/>
</dbReference>
<comment type="similarity">
    <text evidence="1 2">Belongs to the anti-sigma-factor antagonist family.</text>
</comment>
<dbReference type="EMBL" id="BAAAQN010000001">
    <property type="protein sequence ID" value="GAA2010727.1"/>
    <property type="molecule type" value="Genomic_DNA"/>
</dbReference>
<evidence type="ECO:0000313" key="4">
    <source>
        <dbReference type="EMBL" id="GAA2010727.1"/>
    </source>
</evidence>
<dbReference type="InterPro" id="IPR002645">
    <property type="entry name" value="STAS_dom"/>
</dbReference>
<gene>
    <name evidence="4" type="ORF">GCM10009839_00810</name>
</gene>
<accession>A0ABN2TK99</accession>
<comment type="caution">
    <text evidence="4">The sequence shown here is derived from an EMBL/GenBank/DDBJ whole genome shotgun (WGS) entry which is preliminary data.</text>
</comment>
<dbReference type="SUPFAM" id="SSF52091">
    <property type="entry name" value="SpoIIaa-like"/>
    <property type="match status" value="1"/>
</dbReference>
<dbReference type="PANTHER" id="PTHR33495">
    <property type="entry name" value="ANTI-SIGMA FACTOR ANTAGONIST TM_1081-RELATED-RELATED"/>
    <property type="match status" value="1"/>
</dbReference>
<reference evidence="4 5" key="1">
    <citation type="journal article" date="2019" name="Int. J. Syst. Evol. Microbiol.">
        <title>The Global Catalogue of Microorganisms (GCM) 10K type strain sequencing project: providing services to taxonomists for standard genome sequencing and annotation.</title>
        <authorList>
            <consortium name="The Broad Institute Genomics Platform"/>
            <consortium name="The Broad Institute Genome Sequencing Center for Infectious Disease"/>
            <person name="Wu L."/>
            <person name="Ma J."/>
        </authorList>
    </citation>
    <scope>NUCLEOTIDE SEQUENCE [LARGE SCALE GENOMIC DNA]</scope>
    <source>
        <strain evidence="4 5">JCM 16014</strain>
    </source>
</reference>
<dbReference type="InterPro" id="IPR003658">
    <property type="entry name" value="Anti-sigma_ant"/>
</dbReference>
<sequence>MNALAIATSTGGSWRILKLTGDLDFHTAPQLRAAVEAQPLSPNHGLVIDLSDLAFCDSSGITAMLVARRLTVAAGATMALAAVPGRVARIFARAGLDQIFTIHATTADATATATATATDATASDDAG</sequence>
<evidence type="ECO:0000313" key="5">
    <source>
        <dbReference type="Proteomes" id="UP001500751"/>
    </source>
</evidence>
<dbReference type="RefSeq" id="WP_344663415.1">
    <property type="nucleotide sequence ID" value="NZ_BAAAQN010000001.1"/>
</dbReference>
<dbReference type="Gene3D" id="3.30.750.24">
    <property type="entry name" value="STAS domain"/>
    <property type="match status" value="1"/>
</dbReference>
<keyword evidence="5" id="KW-1185">Reference proteome</keyword>
<protein>
    <recommendedName>
        <fullName evidence="2">Anti-sigma factor antagonist</fullName>
    </recommendedName>
</protein>
<feature type="domain" description="STAS" evidence="3">
    <location>
        <begin position="16"/>
        <end position="113"/>
    </location>
</feature>
<name>A0ABN2TK99_9ACTN</name>
<dbReference type="Pfam" id="PF01740">
    <property type="entry name" value="STAS"/>
    <property type="match status" value="1"/>
</dbReference>
<dbReference type="PANTHER" id="PTHR33495:SF2">
    <property type="entry name" value="ANTI-SIGMA FACTOR ANTAGONIST TM_1081-RELATED"/>
    <property type="match status" value="1"/>
</dbReference>
<evidence type="ECO:0000256" key="1">
    <source>
        <dbReference type="ARBA" id="ARBA00009013"/>
    </source>
</evidence>
<dbReference type="InterPro" id="IPR036513">
    <property type="entry name" value="STAS_dom_sf"/>
</dbReference>
<proteinExistence type="inferred from homology"/>
<organism evidence="4 5">
    <name type="scientific">Catenulispora yoronensis</name>
    <dbReference type="NCBI Taxonomy" id="450799"/>
    <lineage>
        <taxon>Bacteria</taxon>
        <taxon>Bacillati</taxon>
        <taxon>Actinomycetota</taxon>
        <taxon>Actinomycetes</taxon>
        <taxon>Catenulisporales</taxon>
        <taxon>Catenulisporaceae</taxon>
        <taxon>Catenulispora</taxon>
    </lineage>
</organism>
<dbReference type="NCBIfam" id="TIGR00377">
    <property type="entry name" value="ant_ant_sig"/>
    <property type="match status" value="1"/>
</dbReference>
<evidence type="ECO:0000259" key="3">
    <source>
        <dbReference type="PROSITE" id="PS50801"/>
    </source>
</evidence>